<dbReference type="CDD" id="cd03811">
    <property type="entry name" value="GT4_GT28_WabH-like"/>
    <property type="match status" value="1"/>
</dbReference>
<organism evidence="2 3">
    <name type="scientific">Segatella maculosa OT 289</name>
    <dbReference type="NCBI Taxonomy" id="999422"/>
    <lineage>
        <taxon>Bacteria</taxon>
        <taxon>Pseudomonadati</taxon>
        <taxon>Bacteroidota</taxon>
        <taxon>Bacteroidia</taxon>
        <taxon>Bacteroidales</taxon>
        <taxon>Prevotellaceae</taxon>
        <taxon>Segatella</taxon>
    </lineage>
</organism>
<feature type="domain" description="Glycosyl transferase family 1" evidence="1">
    <location>
        <begin position="220"/>
        <end position="374"/>
    </location>
</feature>
<dbReference type="GO" id="GO:0016757">
    <property type="term" value="F:glycosyltransferase activity"/>
    <property type="evidence" value="ECO:0007669"/>
    <property type="project" value="InterPro"/>
</dbReference>
<accession>H1HNY0</accession>
<name>H1HNY0_9BACT</name>
<dbReference type="PATRIC" id="fig|999422.3.peg.1968"/>
<protein>
    <recommendedName>
        <fullName evidence="1">Glycosyl transferase family 1 domain-containing protein</fullName>
    </recommendedName>
</protein>
<sequence>MLHEQPTTDWQPPLRIVFLMSRFLDGGIDTVLTEYLKHLAQDDRFQLTLAIATAMGHLEVYAREVPKCVNVVYFSRSKVLTYIPQRRALKQASPLAKAFDELVINPVRRYKARKAIEKLAATTDIFIDFDCCAYSFLRPIHVKKIAFFHFSFAQSMQQNARRMQRIGRELEHYDRVVTISKAMKAEGIRLFPRLKAKLDVIYNAKDPVLIQRKAAQIPTDERLERPFILAVERLEESQKDLTTLLRAYAMLREKFGREEWLYIIGKGKSEAELRQTAHELGIDDRTVFLGFCANPYPWILQSRLLVHSAKFEGLPTVLVEGLLLNKLMVATDCPTGPREILDDGKAGLLVPVGNAESLAKAVNRLLSDAHLQAEILEGVHRRAADFTFQTVDHQLKKLLER</sequence>
<dbReference type="RefSeq" id="WP_008565890.1">
    <property type="nucleotide sequence ID" value="NZ_JH594506.1"/>
</dbReference>
<dbReference type="Gene3D" id="3.40.50.2000">
    <property type="entry name" value="Glycogen Phosphorylase B"/>
    <property type="match status" value="2"/>
</dbReference>
<dbReference type="HOGENOM" id="CLU_009583_0_0_10"/>
<dbReference type="PANTHER" id="PTHR12526:SF630">
    <property type="entry name" value="GLYCOSYLTRANSFERASE"/>
    <property type="match status" value="1"/>
</dbReference>
<dbReference type="Proteomes" id="UP000003167">
    <property type="component" value="Unassembled WGS sequence"/>
</dbReference>
<dbReference type="OrthoDB" id="9811239at2"/>
<reference evidence="2 3" key="1">
    <citation type="submission" date="2011-12" db="EMBL/GenBank/DDBJ databases">
        <title>The Genome Sequence of Prevotella maculosa OT 289.</title>
        <authorList>
            <consortium name="The Broad Institute Genome Sequencing Platform"/>
            <person name="Earl A."/>
            <person name="Ward D."/>
            <person name="Feldgarden M."/>
            <person name="Gevers D."/>
            <person name="Izard J."/>
            <person name="Blanton J.M."/>
            <person name="Mathney J."/>
            <person name="Tanner A.C."/>
            <person name="Dewhirst F.E."/>
            <person name="Young S.K."/>
            <person name="Zeng Q."/>
            <person name="Gargeya S."/>
            <person name="Fitzgerald M."/>
            <person name="Haas B."/>
            <person name="Abouelleil A."/>
            <person name="Alvarado L."/>
            <person name="Arachchi H.M."/>
            <person name="Berlin A."/>
            <person name="Chapman S.B."/>
            <person name="Gearin G."/>
            <person name="Goldberg J."/>
            <person name="Griggs A."/>
            <person name="Gujja S."/>
            <person name="Hansen M."/>
            <person name="Heiman D."/>
            <person name="Howarth C."/>
            <person name="Larimer J."/>
            <person name="Lui A."/>
            <person name="MacDonald P.J.P."/>
            <person name="McCowen C."/>
            <person name="Montmayeur A."/>
            <person name="Murphy C."/>
            <person name="Neiman D."/>
            <person name="Pearson M."/>
            <person name="Priest M."/>
            <person name="Roberts A."/>
            <person name="Saif S."/>
            <person name="Shea T."/>
            <person name="Sisk P."/>
            <person name="Stolte C."/>
            <person name="Sykes S."/>
            <person name="Wortman J."/>
            <person name="Nusbaum C."/>
            <person name="Birren B."/>
        </authorList>
    </citation>
    <scope>NUCLEOTIDE SEQUENCE [LARGE SCALE GENOMIC DNA]</scope>
    <source>
        <strain evidence="2 3">OT 289</strain>
    </source>
</reference>
<proteinExistence type="predicted"/>
<evidence type="ECO:0000313" key="3">
    <source>
        <dbReference type="Proteomes" id="UP000003167"/>
    </source>
</evidence>
<keyword evidence="3" id="KW-1185">Reference proteome</keyword>
<dbReference type="Pfam" id="PF00534">
    <property type="entry name" value="Glycos_transf_1"/>
    <property type="match status" value="1"/>
</dbReference>
<dbReference type="AlphaFoldDB" id="H1HNY0"/>
<dbReference type="STRING" id="999422.HMPREF9944_01874"/>
<dbReference type="EMBL" id="AGEK01000032">
    <property type="protein sequence ID" value="EHO68620.1"/>
    <property type="molecule type" value="Genomic_DNA"/>
</dbReference>
<evidence type="ECO:0000313" key="2">
    <source>
        <dbReference type="EMBL" id="EHO68620.1"/>
    </source>
</evidence>
<dbReference type="InterPro" id="IPR001296">
    <property type="entry name" value="Glyco_trans_1"/>
</dbReference>
<dbReference type="SUPFAM" id="SSF53756">
    <property type="entry name" value="UDP-Glycosyltransferase/glycogen phosphorylase"/>
    <property type="match status" value="1"/>
</dbReference>
<comment type="caution">
    <text evidence="2">The sequence shown here is derived from an EMBL/GenBank/DDBJ whole genome shotgun (WGS) entry which is preliminary data.</text>
</comment>
<evidence type="ECO:0000259" key="1">
    <source>
        <dbReference type="Pfam" id="PF00534"/>
    </source>
</evidence>
<dbReference type="PANTHER" id="PTHR12526">
    <property type="entry name" value="GLYCOSYLTRANSFERASE"/>
    <property type="match status" value="1"/>
</dbReference>
<gene>
    <name evidence="2" type="ORF">HMPREF9944_01874</name>
</gene>